<sequence>MKHTKWTTCPQQGGKARSHSHSHRLISCLALPYTGRKVSFQSAAVSTPCSPFHRASIATPKRGLLPRWKAPEPLRQRGTVLSHGRPASQRRRNRPQRPARNCHSRTGRGRGRGARARSRLARAVGSL</sequence>
<dbReference type="VEuPathDB" id="FungiDB:I7I52_10706"/>
<comment type="caution">
    <text evidence="2">The sequence shown here is derived from an EMBL/GenBank/DDBJ whole genome shotgun (WGS) entry which is preliminary data.</text>
</comment>
<proteinExistence type="predicted"/>
<feature type="region of interest" description="Disordered" evidence="1">
    <location>
        <begin position="1"/>
        <end position="22"/>
    </location>
</feature>
<gene>
    <name evidence="2" type="ORF">I7I52_10706</name>
</gene>
<evidence type="ECO:0000256" key="1">
    <source>
        <dbReference type="SAM" id="MobiDB-lite"/>
    </source>
</evidence>
<dbReference type="Proteomes" id="UP000670092">
    <property type="component" value="Unassembled WGS sequence"/>
</dbReference>
<feature type="compositionally biased region" description="Polar residues" evidence="1">
    <location>
        <begin position="1"/>
        <end position="11"/>
    </location>
</feature>
<protein>
    <submittedName>
        <fullName evidence="2">Uncharacterized protein</fullName>
    </submittedName>
</protein>
<dbReference type="AlphaFoldDB" id="A0A8H7Z2Y5"/>
<feature type="compositionally biased region" description="Basic residues" evidence="1">
    <location>
        <begin position="88"/>
        <end position="120"/>
    </location>
</feature>
<reference evidence="2 3" key="1">
    <citation type="submission" date="2021-01" db="EMBL/GenBank/DDBJ databases">
        <title>Chromosome-level genome assembly of a human fungal pathogen reveals clustering of transcriptionally co-regulated genes.</title>
        <authorList>
            <person name="Voorhies M."/>
            <person name="Cohen S."/>
            <person name="Shea T.P."/>
            <person name="Petrus S."/>
            <person name="Munoz J.F."/>
            <person name="Poplawski S."/>
            <person name="Goldman W.E."/>
            <person name="Michael T."/>
            <person name="Cuomo C.A."/>
            <person name="Sil A."/>
            <person name="Beyhan S."/>
        </authorList>
    </citation>
    <scope>NUCLEOTIDE SEQUENCE [LARGE SCALE GENOMIC DNA]</scope>
    <source>
        <strain evidence="2 3">G184AR</strain>
    </source>
</reference>
<dbReference type="OrthoDB" id="10354947at2759"/>
<name>A0A8H7Z2Y5_AJECA</name>
<accession>A0A8H7Z2Y5</accession>
<dbReference type="EMBL" id="JAEVHI010000002">
    <property type="protein sequence ID" value="KAG5300163.1"/>
    <property type="molecule type" value="Genomic_DNA"/>
</dbReference>
<evidence type="ECO:0000313" key="2">
    <source>
        <dbReference type="EMBL" id="KAG5300163.1"/>
    </source>
</evidence>
<feature type="region of interest" description="Disordered" evidence="1">
    <location>
        <begin position="61"/>
        <end position="127"/>
    </location>
</feature>
<evidence type="ECO:0000313" key="3">
    <source>
        <dbReference type="Proteomes" id="UP000670092"/>
    </source>
</evidence>
<organism evidence="2 3">
    <name type="scientific">Ajellomyces capsulatus</name>
    <name type="common">Darling's disease fungus</name>
    <name type="synonym">Histoplasma capsulatum</name>
    <dbReference type="NCBI Taxonomy" id="5037"/>
    <lineage>
        <taxon>Eukaryota</taxon>
        <taxon>Fungi</taxon>
        <taxon>Dikarya</taxon>
        <taxon>Ascomycota</taxon>
        <taxon>Pezizomycotina</taxon>
        <taxon>Eurotiomycetes</taxon>
        <taxon>Eurotiomycetidae</taxon>
        <taxon>Onygenales</taxon>
        <taxon>Ajellomycetaceae</taxon>
        <taxon>Histoplasma</taxon>
    </lineage>
</organism>